<dbReference type="SUPFAM" id="SSF46785">
    <property type="entry name" value="Winged helix' DNA-binding domain"/>
    <property type="match status" value="1"/>
</dbReference>
<evidence type="ECO:0000256" key="3">
    <source>
        <dbReference type="ARBA" id="ARBA00023163"/>
    </source>
</evidence>
<sequence>MIRPLERGTYYTEIIAQLKKEIANGTWKLGERLPGELTLAKQFNVSRSSIREALKALAYAGIVESKPGRGTFLLHVLDAPEADDFDDSAYAKLIEVRKLIEGQAAYWCVQRATPQQIQQLEAILREGEEDGDAALNVAHMKFHAAIARLADNPYLTRMIDSLNGEIKRQKEVNFKMLPREDRKEHWKVLEAIKSGDPSLARRVMVKHVEVFWKKGYKHAPATEETQEQ</sequence>
<dbReference type="Gene3D" id="1.20.120.530">
    <property type="entry name" value="GntR ligand-binding domain-like"/>
    <property type="match status" value="1"/>
</dbReference>
<organism evidence="5 6">
    <name type="scientific">Pyramidobacter piscolens W5455</name>
    <dbReference type="NCBI Taxonomy" id="352165"/>
    <lineage>
        <taxon>Bacteria</taxon>
        <taxon>Thermotogati</taxon>
        <taxon>Synergistota</taxon>
        <taxon>Synergistia</taxon>
        <taxon>Synergistales</taxon>
        <taxon>Dethiosulfovibrionaceae</taxon>
        <taxon>Pyramidobacter</taxon>
    </lineage>
</organism>
<dbReference type="Proteomes" id="UP000006462">
    <property type="component" value="Unassembled WGS sequence"/>
</dbReference>
<dbReference type="InterPro" id="IPR000524">
    <property type="entry name" value="Tscrpt_reg_HTH_GntR"/>
</dbReference>
<dbReference type="Gene3D" id="1.10.10.10">
    <property type="entry name" value="Winged helix-like DNA-binding domain superfamily/Winged helix DNA-binding domain"/>
    <property type="match status" value="1"/>
</dbReference>
<dbReference type="InterPro" id="IPR011711">
    <property type="entry name" value="GntR_C"/>
</dbReference>
<gene>
    <name evidence="5" type="ORF">HMPREF7215_1934</name>
</gene>
<dbReference type="SMART" id="SM00895">
    <property type="entry name" value="FCD"/>
    <property type="match status" value="1"/>
</dbReference>
<evidence type="ECO:0000256" key="1">
    <source>
        <dbReference type="ARBA" id="ARBA00023015"/>
    </source>
</evidence>
<dbReference type="CDD" id="cd07377">
    <property type="entry name" value="WHTH_GntR"/>
    <property type="match status" value="1"/>
</dbReference>
<protein>
    <submittedName>
        <fullName evidence="5">FCD domain protein</fullName>
    </submittedName>
</protein>
<dbReference type="Pfam" id="PF00392">
    <property type="entry name" value="GntR"/>
    <property type="match status" value="1"/>
</dbReference>
<dbReference type="PANTHER" id="PTHR43537:SF5">
    <property type="entry name" value="UXU OPERON TRANSCRIPTIONAL REGULATOR"/>
    <property type="match status" value="1"/>
</dbReference>
<reference evidence="5 6" key="1">
    <citation type="submission" date="2009-12" db="EMBL/GenBank/DDBJ databases">
        <authorList>
            <person name="Shrivastava S."/>
            <person name="Madupu R."/>
            <person name="Durkin A.S."/>
            <person name="Torralba M."/>
            <person name="Methe B."/>
            <person name="Sutton G.G."/>
            <person name="Strausberg R.L."/>
            <person name="Nelson K.E."/>
        </authorList>
    </citation>
    <scope>NUCLEOTIDE SEQUENCE [LARGE SCALE GENOMIC DNA]</scope>
    <source>
        <strain evidence="5 6">W5455</strain>
    </source>
</reference>
<dbReference type="PANTHER" id="PTHR43537">
    <property type="entry name" value="TRANSCRIPTIONAL REGULATOR, GNTR FAMILY"/>
    <property type="match status" value="1"/>
</dbReference>
<feature type="domain" description="HTH gntR-type" evidence="4">
    <location>
        <begin position="8"/>
        <end position="76"/>
    </location>
</feature>
<name>A0ABM9ZU35_9BACT</name>
<evidence type="ECO:0000313" key="6">
    <source>
        <dbReference type="Proteomes" id="UP000006462"/>
    </source>
</evidence>
<dbReference type="SUPFAM" id="SSF48008">
    <property type="entry name" value="GntR ligand-binding domain-like"/>
    <property type="match status" value="1"/>
</dbReference>
<dbReference type="InterPro" id="IPR008920">
    <property type="entry name" value="TF_FadR/GntR_C"/>
</dbReference>
<dbReference type="Pfam" id="PF07729">
    <property type="entry name" value="FCD"/>
    <property type="match status" value="1"/>
</dbReference>
<proteinExistence type="predicted"/>
<dbReference type="RefSeq" id="WP_009165127.1">
    <property type="nucleotide sequence ID" value="NZ_ADFP01000082.1"/>
</dbReference>
<keyword evidence="6" id="KW-1185">Reference proteome</keyword>
<accession>A0ABM9ZU35</accession>
<dbReference type="PROSITE" id="PS50949">
    <property type="entry name" value="HTH_GNTR"/>
    <property type="match status" value="1"/>
</dbReference>
<dbReference type="SMART" id="SM00345">
    <property type="entry name" value="HTH_GNTR"/>
    <property type="match status" value="1"/>
</dbReference>
<evidence type="ECO:0000313" key="5">
    <source>
        <dbReference type="EMBL" id="EFB90422.1"/>
    </source>
</evidence>
<evidence type="ECO:0000256" key="2">
    <source>
        <dbReference type="ARBA" id="ARBA00023125"/>
    </source>
</evidence>
<dbReference type="EMBL" id="ADFP01000082">
    <property type="protein sequence ID" value="EFB90422.1"/>
    <property type="molecule type" value="Genomic_DNA"/>
</dbReference>
<keyword evidence="3" id="KW-0804">Transcription</keyword>
<dbReference type="PRINTS" id="PR00035">
    <property type="entry name" value="HTHGNTR"/>
</dbReference>
<evidence type="ECO:0000259" key="4">
    <source>
        <dbReference type="PROSITE" id="PS50949"/>
    </source>
</evidence>
<comment type="caution">
    <text evidence="5">The sequence shown here is derived from an EMBL/GenBank/DDBJ whole genome shotgun (WGS) entry which is preliminary data.</text>
</comment>
<keyword evidence="1" id="KW-0805">Transcription regulation</keyword>
<dbReference type="InterPro" id="IPR036390">
    <property type="entry name" value="WH_DNA-bd_sf"/>
</dbReference>
<dbReference type="InterPro" id="IPR036388">
    <property type="entry name" value="WH-like_DNA-bd_sf"/>
</dbReference>
<keyword evidence="2" id="KW-0238">DNA-binding</keyword>